<keyword evidence="7 13" id="KW-0406">Ion transport</keyword>
<reference evidence="16" key="1">
    <citation type="journal article" date="2021" name="PeerJ">
        <title>Extensive microbial diversity within the chicken gut microbiome revealed by metagenomics and culture.</title>
        <authorList>
            <person name="Gilroy R."/>
            <person name="Ravi A."/>
            <person name="Getino M."/>
            <person name="Pursley I."/>
            <person name="Horton D.L."/>
            <person name="Alikhan N.F."/>
            <person name="Baker D."/>
            <person name="Gharbi K."/>
            <person name="Hall N."/>
            <person name="Watson M."/>
            <person name="Adriaenssens E.M."/>
            <person name="Foster-Nyarko E."/>
            <person name="Jarju S."/>
            <person name="Secka A."/>
            <person name="Antonio M."/>
            <person name="Oren A."/>
            <person name="Chaudhuri R.R."/>
            <person name="La Ragione R."/>
            <person name="Hildebrand F."/>
            <person name="Pallen M.J."/>
        </authorList>
    </citation>
    <scope>NUCLEOTIDE SEQUENCE</scope>
    <source>
        <strain evidence="16">ChiW4-1371</strain>
    </source>
</reference>
<keyword evidence="6 15" id="KW-1133">Transmembrane helix</keyword>
<keyword evidence="14" id="KW-0175">Coiled coil</keyword>
<protein>
    <submittedName>
        <fullName evidence="16">ATP synthase F0 subunit B</fullName>
    </submittedName>
</protein>
<reference evidence="16" key="2">
    <citation type="submission" date="2021-04" db="EMBL/GenBank/DDBJ databases">
        <authorList>
            <person name="Gilroy R."/>
        </authorList>
    </citation>
    <scope>NUCLEOTIDE SEQUENCE</scope>
    <source>
        <strain evidence="16">ChiW4-1371</strain>
    </source>
</reference>
<dbReference type="PANTHER" id="PTHR33445">
    <property type="entry name" value="ATP SYNTHASE SUBUNIT B', CHLOROPLASTIC"/>
    <property type="match status" value="1"/>
</dbReference>
<organism evidence="16 17">
    <name type="scientific">Candidatus Mucispirillum faecigallinarum</name>
    <dbReference type="NCBI Taxonomy" id="2838699"/>
    <lineage>
        <taxon>Bacteria</taxon>
        <taxon>Pseudomonadati</taxon>
        <taxon>Deferribacterota</taxon>
        <taxon>Deferribacteres</taxon>
        <taxon>Deferribacterales</taxon>
        <taxon>Mucispirillaceae</taxon>
        <taxon>Mucispirillum</taxon>
    </lineage>
</organism>
<feature type="coiled-coil region" evidence="14">
    <location>
        <begin position="54"/>
        <end position="81"/>
    </location>
</feature>
<evidence type="ECO:0000256" key="2">
    <source>
        <dbReference type="ARBA" id="ARBA00022448"/>
    </source>
</evidence>
<feature type="transmembrane region" description="Helical" evidence="15">
    <location>
        <begin position="12"/>
        <end position="29"/>
    </location>
</feature>
<dbReference type="PANTHER" id="PTHR33445:SF2">
    <property type="entry name" value="ATP SYNTHASE SUBUNIT B', CHLOROPLASTIC"/>
    <property type="match status" value="1"/>
</dbReference>
<dbReference type="GO" id="GO:0046961">
    <property type="term" value="F:proton-transporting ATPase activity, rotational mechanism"/>
    <property type="evidence" value="ECO:0007669"/>
    <property type="project" value="TreeGrafter"/>
</dbReference>
<dbReference type="InterPro" id="IPR002146">
    <property type="entry name" value="ATP_synth_b/b'su_bac/chlpt"/>
</dbReference>
<dbReference type="GO" id="GO:0015986">
    <property type="term" value="P:proton motive force-driven ATP synthesis"/>
    <property type="evidence" value="ECO:0007669"/>
    <property type="project" value="InterPro"/>
</dbReference>
<keyword evidence="3 13" id="KW-0138">CF(0)</keyword>
<evidence type="ECO:0000256" key="15">
    <source>
        <dbReference type="SAM" id="Phobius"/>
    </source>
</evidence>
<comment type="subcellular location">
    <subcellularLocation>
        <location evidence="12">Endomembrane system</location>
        <topology evidence="12">Single-pass membrane protein</topology>
    </subcellularLocation>
</comment>
<keyword evidence="4 13" id="KW-0812">Transmembrane</keyword>
<evidence type="ECO:0000256" key="13">
    <source>
        <dbReference type="RuleBase" id="RU003848"/>
    </source>
</evidence>
<gene>
    <name evidence="16" type="ORF">H9804_01350</name>
</gene>
<keyword evidence="2 13" id="KW-0813">Transport</keyword>
<keyword evidence="9" id="KW-0066">ATP synthesis</keyword>
<comment type="function">
    <text evidence="10">F(1)F(0) ATP synthase produces ATP from ADP in the presence of a proton or sodium gradient. F-type ATPases consist of two structural domains, F(1) containing the extramembraneous catalytic core and F(0) containing the membrane proton channel, linked together by a central stalk and a peripheral stalk. During catalysis, ATP synthesis in the catalytic domain of F(1) is coupled via a rotary mechanism of the central stalk subunits to proton translocation.</text>
</comment>
<dbReference type="Proteomes" id="UP000824176">
    <property type="component" value="Unassembled WGS sequence"/>
</dbReference>
<keyword evidence="5 13" id="KW-0375">Hydrogen ion transport</keyword>
<dbReference type="Pfam" id="PF00430">
    <property type="entry name" value="ATP-synt_B"/>
    <property type="match status" value="1"/>
</dbReference>
<evidence type="ECO:0000313" key="17">
    <source>
        <dbReference type="Proteomes" id="UP000824176"/>
    </source>
</evidence>
<proteinExistence type="inferred from homology"/>
<evidence type="ECO:0000256" key="12">
    <source>
        <dbReference type="ARBA" id="ARBA00037847"/>
    </source>
</evidence>
<evidence type="ECO:0000256" key="7">
    <source>
        <dbReference type="ARBA" id="ARBA00023065"/>
    </source>
</evidence>
<evidence type="ECO:0000256" key="3">
    <source>
        <dbReference type="ARBA" id="ARBA00022547"/>
    </source>
</evidence>
<evidence type="ECO:0000313" key="16">
    <source>
        <dbReference type="EMBL" id="HIZ88567.1"/>
    </source>
</evidence>
<evidence type="ECO:0000256" key="9">
    <source>
        <dbReference type="ARBA" id="ARBA00023310"/>
    </source>
</evidence>
<comment type="caution">
    <text evidence="16">The sequence shown here is derived from an EMBL/GenBank/DDBJ whole genome shotgun (WGS) entry which is preliminary data.</text>
</comment>
<dbReference type="EMBL" id="DXAQ01000019">
    <property type="protein sequence ID" value="HIZ88567.1"/>
    <property type="molecule type" value="Genomic_DNA"/>
</dbReference>
<keyword evidence="8 15" id="KW-0472">Membrane</keyword>
<evidence type="ECO:0000256" key="11">
    <source>
        <dbReference type="ARBA" id="ARBA00025614"/>
    </source>
</evidence>
<sequence length="143" mass="15941">MISIGLDETLFIQLFLLIVVIIMAKFLYLNPVKSTIEARDEKIKSLKSTADSGLKSVEESKKAYEEKLLAVRAEMSAYQIKMKEEASKEVEAIIAAAKADIAKSTEVSRKELKQSYDAARQTLQKESSEISEMIYKTISGNVA</sequence>
<dbReference type="AlphaFoldDB" id="A0A9D2KBA2"/>
<name>A0A9D2KBA2_9BACT</name>
<evidence type="ECO:0000256" key="1">
    <source>
        <dbReference type="ARBA" id="ARBA00005513"/>
    </source>
</evidence>
<dbReference type="CDD" id="cd06503">
    <property type="entry name" value="ATP-synt_Fo_b"/>
    <property type="match status" value="1"/>
</dbReference>
<evidence type="ECO:0000256" key="6">
    <source>
        <dbReference type="ARBA" id="ARBA00022989"/>
    </source>
</evidence>
<evidence type="ECO:0000256" key="5">
    <source>
        <dbReference type="ARBA" id="ARBA00022781"/>
    </source>
</evidence>
<comment type="similarity">
    <text evidence="1 13">Belongs to the ATPase B chain family.</text>
</comment>
<comment type="function">
    <text evidence="11">Component of the F(0) channel, it forms part of the peripheral stalk, linking F(1) to F(0). The b'-subunit is a diverged and duplicated form of b found in plants and photosynthetic bacteria.</text>
</comment>
<dbReference type="GO" id="GO:0045259">
    <property type="term" value="C:proton-transporting ATP synthase complex"/>
    <property type="evidence" value="ECO:0007669"/>
    <property type="project" value="UniProtKB-KW"/>
</dbReference>
<dbReference type="GO" id="GO:0012505">
    <property type="term" value="C:endomembrane system"/>
    <property type="evidence" value="ECO:0007669"/>
    <property type="project" value="UniProtKB-SubCell"/>
</dbReference>
<evidence type="ECO:0000256" key="8">
    <source>
        <dbReference type="ARBA" id="ARBA00023136"/>
    </source>
</evidence>
<evidence type="ECO:0000256" key="14">
    <source>
        <dbReference type="SAM" id="Coils"/>
    </source>
</evidence>
<dbReference type="InterPro" id="IPR050059">
    <property type="entry name" value="ATP_synthase_B_chain"/>
</dbReference>
<accession>A0A9D2KBA2</accession>
<evidence type="ECO:0000256" key="4">
    <source>
        <dbReference type="ARBA" id="ARBA00022692"/>
    </source>
</evidence>
<evidence type="ECO:0000256" key="10">
    <source>
        <dbReference type="ARBA" id="ARBA00025198"/>
    </source>
</evidence>